<feature type="non-terminal residue" evidence="1">
    <location>
        <position position="1"/>
    </location>
</feature>
<dbReference type="Proteomes" id="UP000018936">
    <property type="component" value="Unassembled WGS sequence"/>
</dbReference>
<reference evidence="1 2" key="1">
    <citation type="journal article" date="2013" name="Proc. Natl. Acad. Sci. U.S.A.">
        <title>The king cobra genome reveals dynamic gene evolution and adaptation in the snake venom system.</title>
        <authorList>
            <person name="Vonk F.J."/>
            <person name="Casewell N.R."/>
            <person name="Henkel C.V."/>
            <person name="Heimberg A.M."/>
            <person name="Jansen H.J."/>
            <person name="McCleary R.J."/>
            <person name="Kerkkamp H.M."/>
            <person name="Vos R.A."/>
            <person name="Guerreiro I."/>
            <person name="Calvete J.J."/>
            <person name="Wuster W."/>
            <person name="Woods A.E."/>
            <person name="Logan J.M."/>
            <person name="Harrison R.A."/>
            <person name="Castoe T.A."/>
            <person name="de Koning A.P."/>
            <person name="Pollock D.D."/>
            <person name="Yandell M."/>
            <person name="Calderon D."/>
            <person name="Renjifo C."/>
            <person name="Currier R.B."/>
            <person name="Salgado D."/>
            <person name="Pla D."/>
            <person name="Sanz L."/>
            <person name="Hyder A.S."/>
            <person name="Ribeiro J.M."/>
            <person name="Arntzen J.W."/>
            <person name="van den Thillart G.E."/>
            <person name="Boetzer M."/>
            <person name="Pirovano W."/>
            <person name="Dirks R.P."/>
            <person name="Spaink H.P."/>
            <person name="Duboule D."/>
            <person name="McGlinn E."/>
            <person name="Kini R.M."/>
            <person name="Richardson M.K."/>
        </authorList>
    </citation>
    <scope>NUCLEOTIDE SEQUENCE</scope>
    <source>
        <tissue evidence="1">Blood</tissue>
    </source>
</reference>
<gene>
    <name evidence="1" type="ORF">L345_00719</name>
</gene>
<name>V8PHT1_OPHHA</name>
<proteinExistence type="predicted"/>
<accession>V8PHT1</accession>
<feature type="non-terminal residue" evidence="1">
    <location>
        <position position="100"/>
    </location>
</feature>
<dbReference type="EMBL" id="AZIM01000090">
    <property type="protein sequence ID" value="ETE73452.1"/>
    <property type="molecule type" value="Genomic_DNA"/>
</dbReference>
<organism evidence="1 2">
    <name type="scientific">Ophiophagus hannah</name>
    <name type="common">King cobra</name>
    <name type="synonym">Naja hannah</name>
    <dbReference type="NCBI Taxonomy" id="8665"/>
    <lineage>
        <taxon>Eukaryota</taxon>
        <taxon>Metazoa</taxon>
        <taxon>Chordata</taxon>
        <taxon>Craniata</taxon>
        <taxon>Vertebrata</taxon>
        <taxon>Euteleostomi</taxon>
        <taxon>Lepidosauria</taxon>
        <taxon>Squamata</taxon>
        <taxon>Bifurcata</taxon>
        <taxon>Unidentata</taxon>
        <taxon>Episquamata</taxon>
        <taxon>Toxicofera</taxon>
        <taxon>Serpentes</taxon>
        <taxon>Colubroidea</taxon>
        <taxon>Elapidae</taxon>
        <taxon>Elapinae</taxon>
        <taxon>Ophiophagus</taxon>
    </lineage>
</organism>
<evidence type="ECO:0000313" key="2">
    <source>
        <dbReference type="Proteomes" id="UP000018936"/>
    </source>
</evidence>
<comment type="caution">
    <text evidence="1">The sequence shown here is derived from an EMBL/GenBank/DDBJ whole genome shotgun (WGS) entry which is preliminary data.</text>
</comment>
<protein>
    <submittedName>
        <fullName evidence="1">Uncharacterized protein</fullName>
    </submittedName>
</protein>
<dbReference type="OrthoDB" id="8961633at2759"/>
<sequence>VKYCSDTQDKEEGPCNNYTNTRQTIRLKKLQAVIFSHSLIQEYINSVWYRSIHTKQVDVSLNKTVRLVTGCPKLTSIQKVDYLADIPSSKFCQESTVQKQ</sequence>
<dbReference type="AlphaFoldDB" id="V8PHT1"/>
<evidence type="ECO:0000313" key="1">
    <source>
        <dbReference type="EMBL" id="ETE73452.1"/>
    </source>
</evidence>
<keyword evidence="2" id="KW-1185">Reference proteome</keyword>